<dbReference type="InterPro" id="IPR036390">
    <property type="entry name" value="WH_DNA-bd_sf"/>
</dbReference>
<evidence type="ECO:0000313" key="6">
    <source>
        <dbReference type="EMBL" id="KAB0267226.1"/>
    </source>
</evidence>
<gene>
    <name evidence="6" type="ORF">FEZ63_07790</name>
</gene>
<dbReference type="GO" id="GO:0003700">
    <property type="term" value="F:DNA-binding transcription factor activity"/>
    <property type="evidence" value="ECO:0007669"/>
    <property type="project" value="InterPro"/>
</dbReference>
<dbReference type="RefSeq" id="WP_150943069.1">
    <property type="nucleotide sequence ID" value="NZ_VCMV01000013.1"/>
</dbReference>
<sequence>MHGRICARRQTAGSKCAQFVTHEIRDSTVHREPRRSTHARKSPQDKTPPARKQKARSIVATAEATKTAQEKAKTAQEKANLKLDGQGPLWRQIRTAIERMIASGVWPPGHPIPSEFELMARYGAARMTVHRALRSLAADNIVLRRRRAGTIVAERAPERPVFEMWDIAAEVKRAGDEYSFVVVEHESVAKDDERRKLLEVEPSVGLEWVVCVHLSNGIPLQLEERLFAPSAIPKALNRDFGAVPPKEYLRDTPWTEAEHVIYAKSAPRYVATHLKVRAGAASLVVERRTWNDSGPVTFARLWHCGERYRIAGRFKPNAT</sequence>
<keyword evidence="7" id="KW-1185">Reference proteome</keyword>
<dbReference type="SUPFAM" id="SSF64288">
    <property type="entry name" value="Chorismate lyase-like"/>
    <property type="match status" value="1"/>
</dbReference>
<comment type="caution">
    <text evidence="6">The sequence shown here is derived from an EMBL/GenBank/DDBJ whole genome shotgun (WGS) entry which is preliminary data.</text>
</comment>
<keyword evidence="3" id="KW-0804">Transcription</keyword>
<dbReference type="OrthoDB" id="9808698at2"/>
<dbReference type="PRINTS" id="PR00035">
    <property type="entry name" value="HTHGNTR"/>
</dbReference>
<dbReference type="CDD" id="cd07377">
    <property type="entry name" value="WHTH_GntR"/>
    <property type="match status" value="1"/>
</dbReference>
<dbReference type="Pfam" id="PF07702">
    <property type="entry name" value="UTRA"/>
    <property type="match status" value="1"/>
</dbReference>
<feature type="domain" description="HTH gntR-type" evidence="5">
    <location>
        <begin position="87"/>
        <end position="155"/>
    </location>
</feature>
<dbReference type="SMART" id="SM00345">
    <property type="entry name" value="HTH_GNTR"/>
    <property type="match status" value="1"/>
</dbReference>
<accession>A0A5N3PBT2</accession>
<dbReference type="InterPro" id="IPR036388">
    <property type="entry name" value="WH-like_DNA-bd_sf"/>
</dbReference>
<feature type="compositionally biased region" description="Basic and acidic residues" evidence="4">
    <location>
        <begin position="24"/>
        <end position="35"/>
    </location>
</feature>
<keyword evidence="1" id="KW-0805">Transcription regulation</keyword>
<reference evidence="6 7" key="1">
    <citation type="journal article" date="2019" name="Microorganisms">
        <title>Genome Insights into the Novel Species Microvirga brassicacearum, a Rapeseed Endophyte with Biotechnological Potential.</title>
        <authorList>
            <person name="Jimenez-Gomez A."/>
            <person name="Saati-Santamaria Z."/>
            <person name="Igual J.M."/>
            <person name="Rivas R."/>
            <person name="Mateos P.F."/>
            <person name="Garcia-Fraile P."/>
        </authorList>
    </citation>
    <scope>NUCLEOTIDE SEQUENCE [LARGE SCALE GENOMIC DNA]</scope>
    <source>
        <strain evidence="6 7">CDVBN77</strain>
    </source>
</reference>
<proteinExistence type="predicted"/>
<keyword evidence="2" id="KW-0238">DNA-binding</keyword>
<dbReference type="Gene3D" id="3.40.1410.10">
    <property type="entry name" value="Chorismate lyase-like"/>
    <property type="match status" value="1"/>
</dbReference>
<dbReference type="PANTHER" id="PTHR44846:SF16">
    <property type="entry name" value="TRANSCRIPTIONAL REGULATOR PHNF-RELATED"/>
    <property type="match status" value="1"/>
</dbReference>
<dbReference type="PROSITE" id="PS50949">
    <property type="entry name" value="HTH_GNTR"/>
    <property type="match status" value="1"/>
</dbReference>
<evidence type="ECO:0000256" key="2">
    <source>
        <dbReference type="ARBA" id="ARBA00023125"/>
    </source>
</evidence>
<feature type="region of interest" description="Disordered" evidence="4">
    <location>
        <begin position="24"/>
        <end position="56"/>
    </location>
</feature>
<dbReference type="InterPro" id="IPR011663">
    <property type="entry name" value="UTRA"/>
</dbReference>
<dbReference type="AlphaFoldDB" id="A0A5N3PBT2"/>
<dbReference type="InterPro" id="IPR000524">
    <property type="entry name" value="Tscrpt_reg_HTH_GntR"/>
</dbReference>
<evidence type="ECO:0000256" key="4">
    <source>
        <dbReference type="SAM" id="MobiDB-lite"/>
    </source>
</evidence>
<name>A0A5N3PBT2_9HYPH</name>
<protein>
    <submittedName>
        <fullName evidence="6">UTRA domain-containing protein</fullName>
    </submittedName>
</protein>
<evidence type="ECO:0000256" key="1">
    <source>
        <dbReference type="ARBA" id="ARBA00023015"/>
    </source>
</evidence>
<dbReference type="InterPro" id="IPR028978">
    <property type="entry name" value="Chorismate_lyase_/UTRA_dom_sf"/>
</dbReference>
<dbReference type="Pfam" id="PF00392">
    <property type="entry name" value="GntR"/>
    <property type="match status" value="1"/>
</dbReference>
<dbReference type="SUPFAM" id="SSF46785">
    <property type="entry name" value="Winged helix' DNA-binding domain"/>
    <property type="match status" value="1"/>
</dbReference>
<dbReference type="Gene3D" id="1.10.10.10">
    <property type="entry name" value="Winged helix-like DNA-binding domain superfamily/Winged helix DNA-binding domain"/>
    <property type="match status" value="1"/>
</dbReference>
<dbReference type="InterPro" id="IPR050679">
    <property type="entry name" value="Bact_HTH_transcr_reg"/>
</dbReference>
<dbReference type="PANTHER" id="PTHR44846">
    <property type="entry name" value="MANNOSYL-D-GLYCERATE TRANSPORT/METABOLISM SYSTEM REPRESSOR MNGR-RELATED"/>
    <property type="match status" value="1"/>
</dbReference>
<evidence type="ECO:0000313" key="7">
    <source>
        <dbReference type="Proteomes" id="UP000325684"/>
    </source>
</evidence>
<evidence type="ECO:0000256" key="3">
    <source>
        <dbReference type="ARBA" id="ARBA00023163"/>
    </source>
</evidence>
<organism evidence="6 7">
    <name type="scientific">Microvirga brassicacearum</name>
    <dbReference type="NCBI Taxonomy" id="2580413"/>
    <lineage>
        <taxon>Bacteria</taxon>
        <taxon>Pseudomonadati</taxon>
        <taxon>Pseudomonadota</taxon>
        <taxon>Alphaproteobacteria</taxon>
        <taxon>Hyphomicrobiales</taxon>
        <taxon>Methylobacteriaceae</taxon>
        <taxon>Microvirga</taxon>
    </lineage>
</organism>
<dbReference type="GO" id="GO:0003677">
    <property type="term" value="F:DNA binding"/>
    <property type="evidence" value="ECO:0007669"/>
    <property type="project" value="UniProtKB-KW"/>
</dbReference>
<dbReference type="SMART" id="SM00866">
    <property type="entry name" value="UTRA"/>
    <property type="match status" value="1"/>
</dbReference>
<dbReference type="EMBL" id="VCMV01000013">
    <property type="protein sequence ID" value="KAB0267226.1"/>
    <property type="molecule type" value="Genomic_DNA"/>
</dbReference>
<dbReference type="Proteomes" id="UP000325684">
    <property type="component" value="Unassembled WGS sequence"/>
</dbReference>
<evidence type="ECO:0000259" key="5">
    <source>
        <dbReference type="PROSITE" id="PS50949"/>
    </source>
</evidence>